<protein>
    <submittedName>
        <fullName evidence="2">Uncharacterized protein</fullName>
    </submittedName>
</protein>
<evidence type="ECO:0000256" key="1">
    <source>
        <dbReference type="SAM" id="MobiDB-lite"/>
    </source>
</evidence>
<feature type="compositionally biased region" description="Low complexity" evidence="1">
    <location>
        <begin position="163"/>
        <end position="189"/>
    </location>
</feature>
<name>A0A381R7G5_9ZZZZ</name>
<evidence type="ECO:0000313" key="2">
    <source>
        <dbReference type="EMBL" id="SUZ86818.1"/>
    </source>
</evidence>
<dbReference type="Pfam" id="PF13432">
    <property type="entry name" value="TPR_16"/>
    <property type="match status" value="1"/>
</dbReference>
<feature type="region of interest" description="Disordered" evidence="1">
    <location>
        <begin position="123"/>
        <end position="231"/>
    </location>
</feature>
<organism evidence="2">
    <name type="scientific">marine metagenome</name>
    <dbReference type="NCBI Taxonomy" id="408172"/>
    <lineage>
        <taxon>unclassified sequences</taxon>
        <taxon>metagenomes</taxon>
        <taxon>ecological metagenomes</taxon>
    </lineage>
</organism>
<accession>A0A381R7G5</accession>
<dbReference type="Pfam" id="PF00515">
    <property type="entry name" value="TPR_1"/>
    <property type="match status" value="1"/>
</dbReference>
<dbReference type="SMART" id="SM00028">
    <property type="entry name" value="TPR"/>
    <property type="match status" value="2"/>
</dbReference>
<dbReference type="PROSITE" id="PS50005">
    <property type="entry name" value="TPR"/>
    <property type="match status" value="1"/>
</dbReference>
<sequence length="231" mass="26764">MSALQGQDKGRKAYRSGKYDEARAYYEHVLNNRKNDAAAQFGLGATAYKQQDMEIATRSLNAVKNSDDPSLAAKALYNLGNMFRDQQKMAESLAMYRKALELDPMDEDAKINYELLKQVIEQQQTEEQEQQQDQNSEQRKDDDEQNQASQDQQQDNKEDQKQNHQNQENQKQSEKPAQQQQSQVEQEASQGKKSDKQMQAEAILNALKDQEKINQKRQIAKSKSRKMEKDW</sequence>
<dbReference type="PROSITE" id="PS50293">
    <property type="entry name" value="TPR_REGION"/>
    <property type="match status" value="1"/>
</dbReference>
<dbReference type="Gene3D" id="1.25.40.10">
    <property type="entry name" value="Tetratricopeptide repeat domain"/>
    <property type="match status" value="1"/>
</dbReference>
<dbReference type="EMBL" id="UINC01001701">
    <property type="protein sequence ID" value="SUZ86818.1"/>
    <property type="molecule type" value="Genomic_DNA"/>
</dbReference>
<proteinExistence type="predicted"/>
<dbReference type="InterPro" id="IPR011990">
    <property type="entry name" value="TPR-like_helical_dom_sf"/>
</dbReference>
<gene>
    <name evidence="2" type="ORF">METZ01_LOCUS39672</name>
</gene>
<dbReference type="SUPFAM" id="SSF48452">
    <property type="entry name" value="TPR-like"/>
    <property type="match status" value="1"/>
</dbReference>
<dbReference type="AlphaFoldDB" id="A0A381R7G5"/>
<reference evidence="2" key="1">
    <citation type="submission" date="2018-05" db="EMBL/GenBank/DDBJ databases">
        <authorList>
            <person name="Lanie J.A."/>
            <person name="Ng W.-L."/>
            <person name="Kazmierczak K.M."/>
            <person name="Andrzejewski T.M."/>
            <person name="Davidsen T.M."/>
            <person name="Wayne K.J."/>
            <person name="Tettelin H."/>
            <person name="Glass J.I."/>
            <person name="Rusch D."/>
            <person name="Podicherti R."/>
            <person name="Tsui H.-C.T."/>
            <person name="Winkler M.E."/>
        </authorList>
    </citation>
    <scope>NUCLEOTIDE SEQUENCE</scope>
</reference>
<dbReference type="InterPro" id="IPR019734">
    <property type="entry name" value="TPR_rpt"/>
</dbReference>